<dbReference type="PANTHER" id="PTHR43818">
    <property type="entry name" value="BCDNA.GH03377"/>
    <property type="match status" value="1"/>
</dbReference>
<reference evidence="2" key="2">
    <citation type="submission" date="2020-09" db="EMBL/GenBank/DDBJ databases">
        <authorList>
            <person name="Wu Z."/>
        </authorList>
    </citation>
    <scope>NUCLEOTIDE SEQUENCE</scope>
    <source>
        <strain evidence="2">SC17</strain>
    </source>
</reference>
<accession>A0A8J6Q480</accession>
<gene>
    <name evidence="2" type="ORF">ICJ84_04955</name>
</gene>
<name>A0A8J6Q480_9FLAO</name>
<organism evidence="2 3">
    <name type="scientific">Aestuariibaculum suncheonense</name>
    <dbReference type="NCBI Taxonomy" id="1028745"/>
    <lineage>
        <taxon>Bacteria</taxon>
        <taxon>Pseudomonadati</taxon>
        <taxon>Bacteroidota</taxon>
        <taxon>Flavobacteriia</taxon>
        <taxon>Flavobacteriales</taxon>
        <taxon>Flavobacteriaceae</taxon>
    </lineage>
</organism>
<protein>
    <submittedName>
        <fullName evidence="2">Gfo/Idh/MocA family oxidoreductase</fullName>
    </submittedName>
</protein>
<dbReference type="InterPro" id="IPR006311">
    <property type="entry name" value="TAT_signal"/>
</dbReference>
<dbReference type="InterPro" id="IPR050463">
    <property type="entry name" value="Gfo/Idh/MocA_oxidrdct_glycsds"/>
</dbReference>
<dbReference type="Gene3D" id="3.30.360.10">
    <property type="entry name" value="Dihydrodipicolinate Reductase, domain 2"/>
    <property type="match status" value="1"/>
</dbReference>
<dbReference type="EMBL" id="JACVXC010000001">
    <property type="protein sequence ID" value="MBD0834773.1"/>
    <property type="molecule type" value="Genomic_DNA"/>
</dbReference>
<dbReference type="Proteomes" id="UP000602057">
    <property type="component" value="Unassembled WGS sequence"/>
</dbReference>
<dbReference type="PANTHER" id="PTHR43818:SF5">
    <property type="entry name" value="OXIDOREDUCTASE FAMILY PROTEIN"/>
    <property type="match status" value="1"/>
</dbReference>
<dbReference type="PROSITE" id="PS51318">
    <property type="entry name" value="TAT"/>
    <property type="match status" value="1"/>
</dbReference>
<dbReference type="NCBIfam" id="TIGR01409">
    <property type="entry name" value="TAT_signal_seq"/>
    <property type="match status" value="1"/>
</dbReference>
<dbReference type="InterPro" id="IPR019546">
    <property type="entry name" value="TAT_signal_bac_arc"/>
</dbReference>
<dbReference type="Pfam" id="PF01408">
    <property type="entry name" value="GFO_IDH_MocA"/>
    <property type="match status" value="1"/>
</dbReference>
<keyword evidence="3" id="KW-1185">Reference proteome</keyword>
<evidence type="ECO:0000313" key="2">
    <source>
        <dbReference type="EMBL" id="MBD0834773.1"/>
    </source>
</evidence>
<comment type="caution">
    <text evidence="2">The sequence shown here is derived from an EMBL/GenBank/DDBJ whole genome shotgun (WGS) entry which is preliminary data.</text>
</comment>
<evidence type="ECO:0000313" key="3">
    <source>
        <dbReference type="Proteomes" id="UP000602057"/>
    </source>
</evidence>
<feature type="domain" description="Gfo/Idh/MocA-like oxidoreductase N-terminal" evidence="1">
    <location>
        <begin position="43"/>
        <end position="167"/>
    </location>
</feature>
<dbReference type="SUPFAM" id="SSF51735">
    <property type="entry name" value="NAD(P)-binding Rossmann-fold domains"/>
    <property type="match status" value="1"/>
</dbReference>
<dbReference type="SUPFAM" id="SSF55347">
    <property type="entry name" value="Glyceraldehyde-3-phosphate dehydrogenase-like, C-terminal domain"/>
    <property type="match status" value="1"/>
</dbReference>
<dbReference type="Gene3D" id="3.40.50.720">
    <property type="entry name" value="NAD(P)-binding Rossmann-like Domain"/>
    <property type="match status" value="1"/>
</dbReference>
<dbReference type="InterPro" id="IPR000683">
    <property type="entry name" value="Gfo/Idh/MocA-like_OxRdtase_N"/>
</dbReference>
<reference evidence="2" key="1">
    <citation type="journal article" date="2013" name="Int. J. Syst. Evol. Microbiol.">
        <title>Aestuariibaculum suncheonense gen. nov., sp. nov., a marine bacterium of the family Flavobacteriaceae isolated from a tidal flat and emended descriptions of the genera Gaetbulibacter and Tamlana.</title>
        <authorList>
            <person name="Jeong S.H."/>
            <person name="Park M.S."/>
            <person name="Jin H.M."/>
            <person name="Lee K."/>
            <person name="Park W."/>
            <person name="Jeon C.O."/>
        </authorList>
    </citation>
    <scope>NUCLEOTIDE SEQUENCE</scope>
    <source>
        <strain evidence="2">SC17</strain>
    </source>
</reference>
<proteinExistence type="predicted"/>
<evidence type="ECO:0000259" key="1">
    <source>
        <dbReference type="Pfam" id="PF01408"/>
    </source>
</evidence>
<dbReference type="AlphaFoldDB" id="A0A8J6Q480"/>
<dbReference type="RefSeq" id="WP_188215229.1">
    <property type="nucleotide sequence ID" value="NZ_BAABGH010000004.1"/>
</dbReference>
<sequence length="447" mass="50700">MKNNRREFIKKTTTAAIGVGLASQVNAMSAKSYKNIIGANDRIHVAIQGLGRRYSAFLEGIALKESNVRLEYLCDVMQNQMDLAEEKVSKKLGYKPKLEADIRNILDDKDVDAVFMATPDHWHTPGAIMAMQASKHVYVEKPCSHNPRENELIVEAKEKYNKVVQMGNQQRSSPESIKIINDIHNGVIGEAYKAIAFYVNGRGEVPVPVKAAPPEGLNWDLFQGPAPRREYTHDTWNYNWHWYGWDYGTAEMGNNATHELDIARWALGVNYPIYVNVLADKRYFLGDGWEMYDEMLANYKFENNKIIQWDGISRNAFNKYGRDRGTLIYGTDGSVMVDRNGYELYDRQGKLIEEMKSRSSEGGIALGGGGDLSTRHTVNFFNAIRGKEALTSPINIGALSQMLTHYANISFRINKGFDIDGISGRIFDREAMKLWSRTYEPGWEPKI</sequence>
<dbReference type="GO" id="GO:0000166">
    <property type="term" value="F:nucleotide binding"/>
    <property type="evidence" value="ECO:0007669"/>
    <property type="project" value="InterPro"/>
</dbReference>
<dbReference type="InterPro" id="IPR036291">
    <property type="entry name" value="NAD(P)-bd_dom_sf"/>
</dbReference>